<sequence length="52" mass="5767">MKKIFALSRKQLLFFIVVLGLFIAILSTRTLIPGTDADTDRGAATVKQDSVW</sequence>
<keyword evidence="1" id="KW-0472">Membrane</keyword>
<keyword evidence="1" id="KW-1133">Transmembrane helix</keyword>
<proteinExistence type="predicted"/>
<evidence type="ECO:0000313" key="3">
    <source>
        <dbReference type="Proteomes" id="UP000243679"/>
    </source>
</evidence>
<keyword evidence="1" id="KW-0812">Transmembrane</keyword>
<evidence type="ECO:0000256" key="1">
    <source>
        <dbReference type="SAM" id="Phobius"/>
    </source>
</evidence>
<keyword evidence="3" id="KW-1185">Reference proteome</keyword>
<accession>A0A1Q2SKB8</accession>
<name>A0A1Q2SKB8_9GAMM</name>
<dbReference type="KEGG" id="ntt:TAO_0190"/>
<evidence type="ECO:0000313" key="2">
    <source>
        <dbReference type="EMBL" id="BAW79560.1"/>
    </source>
</evidence>
<dbReference type="EMBL" id="AP014836">
    <property type="protein sequence ID" value="BAW79560.1"/>
    <property type="molecule type" value="Genomic_DNA"/>
</dbReference>
<feature type="transmembrane region" description="Helical" evidence="1">
    <location>
        <begin position="12"/>
        <end position="32"/>
    </location>
</feature>
<protein>
    <submittedName>
        <fullName evidence="2">Uncharacterized protein</fullName>
    </submittedName>
</protein>
<reference evidence="2 3" key="1">
    <citation type="journal article" date="2017" name="ISME J.">
        <title>An acid-tolerant ammonia-oxidizing ?-proteobacterium from soil.</title>
        <authorList>
            <person name="Hayatsu M."/>
            <person name="Tago K."/>
            <person name="Uchiyama I."/>
            <person name="Toyoda A."/>
            <person name="Wang Y."/>
            <person name="Shimomura Y."/>
            <person name="Okubo T."/>
            <person name="Kurisu F."/>
            <person name="Hirono Y."/>
            <person name="Nonaka K."/>
            <person name="Akiyama H."/>
            <person name="Itoh T."/>
            <person name="Takami H."/>
        </authorList>
    </citation>
    <scope>NUCLEOTIDE SEQUENCE [LARGE SCALE GENOMIC DNA]</scope>
    <source>
        <strain evidence="2 3">TAO100</strain>
    </source>
</reference>
<gene>
    <name evidence="2" type="ORF">TAO_0190</name>
</gene>
<dbReference type="Proteomes" id="UP000243679">
    <property type="component" value="Chromosome"/>
</dbReference>
<organism evidence="2 3">
    <name type="scientific">Candidatus Nitrosoglobus terrae</name>
    <dbReference type="NCBI Taxonomy" id="1630141"/>
    <lineage>
        <taxon>Bacteria</taxon>
        <taxon>Pseudomonadati</taxon>
        <taxon>Pseudomonadota</taxon>
        <taxon>Gammaproteobacteria</taxon>
        <taxon>Chromatiales</taxon>
        <taxon>Chromatiaceae</taxon>
        <taxon>Candidatus Nitrosoglobus</taxon>
    </lineage>
</organism>
<dbReference type="AlphaFoldDB" id="A0A1Q2SKB8"/>